<evidence type="ECO:0000256" key="3">
    <source>
        <dbReference type="ARBA" id="ARBA00022692"/>
    </source>
</evidence>
<keyword evidence="4 6" id="KW-1133">Transmembrane helix</keyword>
<evidence type="ECO:0000256" key="4">
    <source>
        <dbReference type="ARBA" id="ARBA00022989"/>
    </source>
</evidence>
<keyword evidence="5 6" id="KW-0472">Membrane</keyword>
<dbReference type="EMBL" id="LK933416">
    <property type="protein sequence ID" value="CDT74532.1"/>
    <property type="molecule type" value="Genomic_DNA"/>
</dbReference>
<accession>A0A069AYW6</accession>
<feature type="transmembrane region" description="Helical" evidence="6">
    <location>
        <begin position="46"/>
        <end position="78"/>
    </location>
</feature>
<reference evidence="9" key="1">
    <citation type="submission" date="2014-07" db="EMBL/GenBank/DDBJ databases">
        <authorList>
            <person name="Monot Marc"/>
        </authorList>
    </citation>
    <scope>NUCLEOTIDE SEQUENCE</scope>
    <source>
        <strain evidence="9">7032989</strain>
        <strain evidence="7">7032994</strain>
    </source>
</reference>
<proteinExistence type="predicted"/>
<organism evidence="9">
    <name type="scientific">Clostridioides difficile</name>
    <name type="common">Peptoclostridium difficile</name>
    <dbReference type="NCBI Taxonomy" id="1496"/>
    <lineage>
        <taxon>Bacteria</taxon>
        <taxon>Bacillati</taxon>
        <taxon>Bacillota</taxon>
        <taxon>Clostridia</taxon>
        <taxon>Peptostreptococcales</taxon>
        <taxon>Peptostreptococcaceae</taxon>
        <taxon>Clostridioides</taxon>
    </lineage>
</organism>
<dbReference type="EMBL" id="LK932399">
    <property type="protein sequence ID" value="CDS86813.1"/>
    <property type="molecule type" value="Genomic_DNA"/>
</dbReference>
<feature type="transmembrane region" description="Helical" evidence="6">
    <location>
        <begin position="157"/>
        <end position="179"/>
    </location>
</feature>
<dbReference type="GO" id="GO:0022857">
    <property type="term" value="F:transmembrane transporter activity"/>
    <property type="evidence" value="ECO:0007669"/>
    <property type="project" value="InterPro"/>
</dbReference>
<feature type="transmembrane region" description="Helical" evidence="6">
    <location>
        <begin position="289"/>
        <end position="308"/>
    </location>
</feature>
<sequence>MKKAFEKLNLRDYGVLLGFLALCIAISIATPSFLGKQNILNLLRQSSIIGIISAGMTFVIISGNFDISVGAVAALAGAITMKFATGGTNLFASMLLGVAICAVIGLINGIVVAKINVPSLIATMAMVTIVRGLLLMLTRGYPITENIPILDYIGNGYLFSIPIPVVIFFIVVLASFIVLNKTKFGRYVYSVGGNQEASKLNGINVDSHKVKVFIINAVLAGIAGIVLTGRLGTATAIAGEGYDMDAIASVVIGGTSVAGGSGSVLKTVIGVLLMSVINNSFNLLGIDVYFQYIFKGLIILAAVGFDSYSKKKLASR</sequence>
<feature type="transmembrane region" description="Helical" evidence="6">
    <location>
        <begin position="250"/>
        <end position="277"/>
    </location>
</feature>
<dbReference type="PANTHER" id="PTHR32196">
    <property type="entry name" value="ABC TRANSPORTER PERMEASE PROTEIN YPHD-RELATED-RELATED"/>
    <property type="match status" value="1"/>
</dbReference>
<feature type="transmembrane region" description="Helical" evidence="6">
    <location>
        <begin position="213"/>
        <end position="238"/>
    </location>
</feature>
<dbReference type="AlphaFoldDB" id="A0A069AYW6"/>
<evidence type="ECO:0000313" key="9">
    <source>
        <dbReference type="EMBL" id="CDT74532.1"/>
    </source>
</evidence>
<evidence type="ECO:0000313" key="8">
    <source>
        <dbReference type="EMBL" id="CDS87121.1"/>
    </source>
</evidence>
<dbReference type="EMBL" id="LK932515">
    <property type="protein sequence ID" value="CDS87121.1"/>
    <property type="molecule type" value="Genomic_DNA"/>
</dbReference>
<dbReference type="CDD" id="cd06579">
    <property type="entry name" value="TM_PBP1_transp_AraH_like"/>
    <property type="match status" value="1"/>
</dbReference>
<gene>
    <name evidence="7" type="primary">rbsC</name>
    <name evidence="9" type="ORF">BN1095_710004</name>
    <name evidence="8" type="ORF">BN1096_610024</name>
    <name evidence="7" type="ORF">BN1097_600020</name>
</gene>
<evidence type="ECO:0000256" key="2">
    <source>
        <dbReference type="ARBA" id="ARBA00022475"/>
    </source>
</evidence>
<dbReference type="Pfam" id="PF02653">
    <property type="entry name" value="BPD_transp_2"/>
    <property type="match status" value="1"/>
</dbReference>
<dbReference type="RefSeq" id="WP_021366601.1">
    <property type="nucleotide sequence ID" value="NZ_BBYB01000069.1"/>
</dbReference>
<evidence type="ECO:0000313" key="7">
    <source>
        <dbReference type="EMBL" id="CDS86813.1"/>
    </source>
</evidence>
<evidence type="ECO:0000256" key="5">
    <source>
        <dbReference type="ARBA" id="ARBA00023136"/>
    </source>
</evidence>
<dbReference type="GO" id="GO:0005886">
    <property type="term" value="C:plasma membrane"/>
    <property type="evidence" value="ECO:0007669"/>
    <property type="project" value="UniProtKB-SubCell"/>
</dbReference>
<name>A0A069AYW6_CLODI</name>
<keyword evidence="3 6" id="KW-0812">Transmembrane</keyword>
<evidence type="ECO:0000256" key="6">
    <source>
        <dbReference type="SAM" id="Phobius"/>
    </source>
</evidence>
<keyword evidence="2" id="KW-1003">Cell membrane</keyword>
<dbReference type="InterPro" id="IPR001851">
    <property type="entry name" value="ABC_transp_permease"/>
</dbReference>
<evidence type="ECO:0000256" key="1">
    <source>
        <dbReference type="ARBA" id="ARBA00004651"/>
    </source>
</evidence>
<protein>
    <submittedName>
        <fullName evidence="9">ABC-type transport system, sugar-family permease</fullName>
    </submittedName>
    <submittedName>
        <fullName evidence="7">Ribose ABC transporter (Permease)</fullName>
    </submittedName>
</protein>
<feature type="transmembrane region" description="Helical" evidence="6">
    <location>
        <begin position="117"/>
        <end position="137"/>
    </location>
</feature>
<feature type="transmembrane region" description="Helical" evidence="6">
    <location>
        <begin position="12"/>
        <end position="34"/>
    </location>
</feature>
<feature type="transmembrane region" description="Helical" evidence="6">
    <location>
        <begin position="90"/>
        <end position="111"/>
    </location>
</feature>
<comment type="subcellular location">
    <subcellularLocation>
        <location evidence="1">Cell membrane</location>
        <topology evidence="1">Multi-pass membrane protein</topology>
    </subcellularLocation>
</comment>